<gene>
    <name evidence="2" type="ORF">IAA64_00190</name>
</gene>
<organism evidence="2 3">
    <name type="scientific">Candidatus Ornithocaccomicrobium faecavium</name>
    <dbReference type="NCBI Taxonomy" id="2840890"/>
    <lineage>
        <taxon>Bacteria</taxon>
        <taxon>Bacillati</taxon>
        <taxon>Bacillota</taxon>
        <taxon>Clostridia</taxon>
        <taxon>Candidatus Ornithocaccomicrobium</taxon>
    </lineage>
</organism>
<dbReference type="InterPro" id="IPR035093">
    <property type="entry name" value="RelE/ParE_toxin_dom_sf"/>
</dbReference>
<sequence length="69" mass="8118">MLEKVEEAIRSACAFSLSLPPVNDELLRMKGYRKILVNNYIVFVLPDQKSEVLNVMRVLYHARDYFKEL</sequence>
<dbReference type="Proteomes" id="UP000886884">
    <property type="component" value="Unassembled WGS sequence"/>
</dbReference>
<keyword evidence="1" id="KW-1277">Toxin-antitoxin system</keyword>
<comment type="caution">
    <text evidence="2">The sequence shown here is derived from an EMBL/GenBank/DDBJ whole genome shotgun (WGS) entry which is preliminary data.</text>
</comment>
<reference evidence="2" key="2">
    <citation type="journal article" date="2021" name="PeerJ">
        <title>Extensive microbial diversity within the chicken gut microbiome revealed by metagenomics and culture.</title>
        <authorList>
            <person name="Gilroy R."/>
            <person name="Ravi A."/>
            <person name="Getino M."/>
            <person name="Pursley I."/>
            <person name="Horton D.L."/>
            <person name="Alikhan N.F."/>
            <person name="Baker D."/>
            <person name="Gharbi K."/>
            <person name="Hall N."/>
            <person name="Watson M."/>
            <person name="Adriaenssens E.M."/>
            <person name="Foster-Nyarko E."/>
            <person name="Jarju S."/>
            <person name="Secka A."/>
            <person name="Antonio M."/>
            <person name="Oren A."/>
            <person name="Chaudhuri R.R."/>
            <person name="La Ragione R."/>
            <person name="Hildebrand F."/>
            <person name="Pallen M.J."/>
        </authorList>
    </citation>
    <scope>NUCLEOTIDE SEQUENCE</scope>
    <source>
        <strain evidence="2">CHK183-6373</strain>
    </source>
</reference>
<evidence type="ECO:0000256" key="1">
    <source>
        <dbReference type="ARBA" id="ARBA00022649"/>
    </source>
</evidence>
<dbReference type="EMBL" id="DVOT01000005">
    <property type="protein sequence ID" value="HIV26360.1"/>
    <property type="molecule type" value="Genomic_DNA"/>
</dbReference>
<reference evidence="2" key="1">
    <citation type="submission" date="2020-10" db="EMBL/GenBank/DDBJ databases">
        <authorList>
            <person name="Gilroy R."/>
        </authorList>
    </citation>
    <scope>NUCLEOTIDE SEQUENCE</scope>
    <source>
        <strain evidence="2">CHK183-6373</strain>
    </source>
</reference>
<name>A0A9D1P5M9_9FIRM</name>
<protein>
    <submittedName>
        <fullName evidence="2">Type II toxin-antitoxin system RelE/ParE family toxin</fullName>
    </submittedName>
</protein>
<dbReference type="Pfam" id="PF05016">
    <property type="entry name" value="ParE_toxin"/>
    <property type="match status" value="1"/>
</dbReference>
<evidence type="ECO:0000313" key="3">
    <source>
        <dbReference type="Proteomes" id="UP000886884"/>
    </source>
</evidence>
<dbReference type="AlphaFoldDB" id="A0A9D1P5M9"/>
<dbReference type="InterPro" id="IPR007712">
    <property type="entry name" value="RelE/ParE_toxin"/>
</dbReference>
<accession>A0A9D1P5M9</accession>
<evidence type="ECO:0000313" key="2">
    <source>
        <dbReference type="EMBL" id="HIV26360.1"/>
    </source>
</evidence>
<dbReference type="Gene3D" id="3.30.2310.20">
    <property type="entry name" value="RelE-like"/>
    <property type="match status" value="1"/>
</dbReference>
<proteinExistence type="predicted"/>